<reference evidence="2" key="1">
    <citation type="journal article" date="2020" name="Fungal Divers.">
        <title>Resolving the Mortierellaceae phylogeny through synthesis of multi-gene phylogenetics and phylogenomics.</title>
        <authorList>
            <person name="Vandepol N."/>
            <person name="Liber J."/>
            <person name="Desiro A."/>
            <person name="Na H."/>
            <person name="Kennedy M."/>
            <person name="Barry K."/>
            <person name="Grigoriev I.V."/>
            <person name="Miller A.N."/>
            <person name="O'Donnell K."/>
            <person name="Stajich J.E."/>
            <person name="Bonito G."/>
        </authorList>
    </citation>
    <scope>NUCLEOTIDE SEQUENCE</scope>
    <source>
        <strain evidence="2">KOD1015</strain>
    </source>
</reference>
<dbReference type="AlphaFoldDB" id="A0A9P6FJB1"/>
<name>A0A9P6FJB1_9FUNG</name>
<feature type="region of interest" description="Disordered" evidence="1">
    <location>
        <begin position="97"/>
        <end position="118"/>
    </location>
</feature>
<organism evidence="2 3">
    <name type="scientific">Lunasporangiospora selenospora</name>
    <dbReference type="NCBI Taxonomy" id="979761"/>
    <lineage>
        <taxon>Eukaryota</taxon>
        <taxon>Fungi</taxon>
        <taxon>Fungi incertae sedis</taxon>
        <taxon>Mucoromycota</taxon>
        <taxon>Mortierellomycotina</taxon>
        <taxon>Mortierellomycetes</taxon>
        <taxon>Mortierellales</taxon>
        <taxon>Mortierellaceae</taxon>
        <taxon>Lunasporangiospora</taxon>
    </lineage>
</organism>
<dbReference type="EMBL" id="JAABOA010007022">
    <property type="protein sequence ID" value="KAF9552209.1"/>
    <property type="molecule type" value="Genomic_DNA"/>
</dbReference>
<feature type="region of interest" description="Disordered" evidence="1">
    <location>
        <begin position="288"/>
        <end position="310"/>
    </location>
</feature>
<dbReference type="Proteomes" id="UP000780801">
    <property type="component" value="Unassembled WGS sequence"/>
</dbReference>
<evidence type="ECO:0000313" key="2">
    <source>
        <dbReference type="EMBL" id="KAF9552209.1"/>
    </source>
</evidence>
<proteinExistence type="predicted"/>
<keyword evidence="3" id="KW-1185">Reference proteome</keyword>
<dbReference type="OrthoDB" id="46189at2759"/>
<sequence>RQLRPRLAELDRKEDPNHDVGRFIWNEMVMSSSVLAGSKGGISTVAALPTATEPLIRKMHEYVGGKTDLVAQVTHSFEQRLTAIRADQERALVFEQKSVFGNTPQQDDGEEDDGNTSQKESLDLFGAKADMKAFTEYYQRHCTECIKAYTQSLVILVKEAVQKPERARNTVPAMNRAMTVGRVASGIASLGSSGFLFERVLMPPRSREREGVYGAYGTNFSQMRAAKATVDQMVQELVSGLHQVYLESHAPWTEHLGWLLKRNLKHHYLAESSWTDLVTLAWEPIPSATGPSTSAPSSRGSTISTVGAEE</sequence>
<protein>
    <submittedName>
        <fullName evidence="2">Uncharacterized protein</fullName>
    </submittedName>
</protein>
<comment type="caution">
    <text evidence="2">The sequence shown here is derived from an EMBL/GenBank/DDBJ whole genome shotgun (WGS) entry which is preliminary data.</text>
</comment>
<feature type="non-terminal residue" evidence="2">
    <location>
        <position position="1"/>
    </location>
</feature>
<feature type="non-terminal residue" evidence="2">
    <location>
        <position position="310"/>
    </location>
</feature>
<evidence type="ECO:0000256" key="1">
    <source>
        <dbReference type="SAM" id="MobiDB-lite"/>
    </source>
</evidence>
<gene>
    <name evidence="2" type="ORF">BGW38_009502</name>
</gene>
<accession>A0A9P6FJB1</accession>
<evidence type="ECO:0000313" key="3">
    <source>
        <dbReference type="Proteomes" id="UP000780801"/>
    </source>
</evidence>